<dbReference type="Proteomes" id="UP001177670">
    <property type="component" value="Unassembled WGS sequence"/>
</dbReference>
<sequence length="61" mass="7245">MERNLIVSHYLAGTFQSTIFLQKQQIRLEGHDTFPYIKLELRGEKKNGKDVQMKVIGRRRQ</sequence>
<evidence type="ECO:0000313" key="2">
    <source>
        <dbReference type="Proteomes" id="UP001177670"/>
    </source>
</evidence>
<organism evidence="1 2">
    <name type="scientific">Melipona bicolor</name>
    <dbReference type="NCBI Taxonomy" id="60889"/>
    <lineage>
        <taxon>Eukaryota</taxon>
        <taxon>Metazoa</taxon>
        <taxon>Ecdysozoa</taxon>
        <taxon>Arthropoda</taxon>
        <taxon>Hexapoda</taxon>
        <taxon>Insecta</taxon>
        <taxon>Pterygota</taxon>
        <taxon>Neoptera</taxon>
        <taxon>Endopterygota</taxon>
        <taxon>Hymenoptera</taxon>
        <taxon>Apocrita</taxon>
        <taxon>Aculeata</taxon>
        <taxon>Apoidea</taxon>
        <taxon>Anthophila</taxon>
        <taxon>Apidae</taxon>
        <taxon>Melipona</taxon>
    </lineage>
</organism>
<evidence type="ECO:0000313" key="1">
    <source>
        <dbReference type="EMBL" id="KAK1120555.1"/>
    </source>
</evidence>
<dbReference type="EMBL" id="JAHYIQ010000030">
    <property type="protein sequence ID" value="KAK1120555.1"/>
    <property type="molecule type" value="Genomic_DNA"/>
</dbReference>
<proteinExistence type="predicted"/>
<keyword evidence="2" id="KW-1185">Reference proteome</keyword>
<dbReference type="AlphaFoldDB" id="A0AA40FKX0"/>
<feature type="non-terminal residue" evidence="1">
    <location>
        <position position="61"/>
    </location>
</feature>
<protein>
    <submittedName>
        <fullName evidence="1">Uncharacterized protein</fullName>
    </submittedName>
</protein>
<gene>
    <name evidence="1" type="ORF">K0M31_012161</name>
</gene>
<accession>A0AA40FKX0</accession>
<name>A0AA40FKX0_9HYME</name>
<reference evidence="1" key="1">
    <citation type="submission" date="2021-10" db="EMBL/GenBank/DDBJ databases">
        <title>Melipona bicolor Genome sequencing and assembly.</title>
        <authorList>
            <person name="Araujo N.S."/>
            <person name="Arias M.C."/>
        </authorList>
    </citation>
    <scope>NUCLEOTIDE SEQUENCE</scope>
    <source>
        <strain evidence="1">USP_2M_L1-L4_2017</strain>
        <tissue evidence="1">Whole body</tissue>
    </source>
</reference>
<comment type="caution">
    <text evidence="1">The sequence shown here is derived from an EMBL/GenBank/DDBJ whole genome shotgun (WGS) entry which is preliminary data.</text>
</comment>